<evidence type="ECO:0000313" key="6">
    <source>
        <dbReference type="Proteomes" id="UP000270296"/>
    </source>
</evidence>
<dbReference type="SUPFAM" id="SSF50044">
    <property type="entry name" value="SH3-domain"/>
    <property type="match status" value="4"/>
</dbReference>
<dbReference type="Gene3D" id="2.30.30.40">
    <property type="entry name" value="SH3 Domains"/>
    <property type="match status" value="5"/>
</dbReference>
<dbReference type="GO" id="GO:0005737">
    <property type="term" value="C:cytoplasm"/>
    <property type="evidence" value="ECO:0007669"/>
    <property type="project" value="TreeGrafter"/>
</dbReference>
<dbReference type="PROSITE" id="PS00741">
    <property type="entry name" value="DH_1"/>
    <property type="match status" value="1"/>
</dbReference>
<gene>
    <name evidence="5" type="ORF">SBAD_LOCUS2527</name>
</gene>
<dbReference type="PRINTS" id="PR00499">
    <property type="entry name" value="P67PHOX"/>
</dbReference>
<reference evidence="5 6" key="2">
    <citation type="submission" date="2018-11" db="EMBL/GenBank/DDBJ databases">
        <authorList>
            <consortium name="Pathogen Informatics"/>
        </authorList>
    </citation>
    <scope>NUCLEOTIDE SEQUENCE [LARGE SCALE GENOMIC DNA]</scope>
</reference>
<proteinExistence type="predicted"/>
<dbReference type="InterPro" id="IPR051492">
    <property type="entry name" value="Dynamin-Rho_GEF"/>
</dbReference>
<dbReference type="Proteomes" id="UP000270296">
    <property type="component" value="Unassembled WGS sequence"/>
</dbReference>
<dbReference type="OrthoDB" id="27823at2759"/>
<dbReference type="CDD" id="cd00174">
    <property type="entry name" value="SH3"/>
    <property type="match status" value="2"/>
</dbReference>
<keyword evidence="6" id="KW-1185">Reference proteome</keyword>
<dbReference type="AlphaFoldDB" id="A0A183IFY3"/>
<dbReference type="GO" id="GO:0035556">
    <property type="term" value="P:intracellular signal transduction"/>
    <property type="evidence" value="ECO:0007669"/>
    <property type="project" value="InterPro"/>
</dbReference>
<dbReference type="EMBL" id="UZAM01007268">
    <property type="protein sequence ID" value="VDO97935.1"/>
    <property type="molecule type" value="Genomic_DNA"/>
</dbReference>
<name>A0A183IFY3_9BILA</name>
<feature type="domain" description="SH3" evidence="3">
    <location>
        <begin position="105"/>
        <end position="164"/>
    </location>
</feature>
<feature type="domain" description="SH3" evidence="3">
    <location>
        <begin position="180"/>
        <end position="239"/>
    </location>
</feature>
<dbReference type="InterPro" id="IPR001331">
    <property type="entry name" value="GDS_CDC24_CS"/>
</dbReference>
<dbReference type="CDD" id="cd00160">
    <property type="entry name" value="RhoGEF"/>
    <property type="match status" value="1"/>
</dbReference>
<dbReference type="SUPFAM" id="SSF48065">
    <property type="entry name" value="DBL homology domain (DH-domain)"/>
    <property type="match status" value="1"/>
</dbReference>
<dbReference type="PANTHER" id="PTHR22834">
    <property type="entry name" value="NUCLEAR FUSION PROTEIN FUS2"/>
    <property type="match status" value="1"/>
</dbReference>
<dbReference type="WBParaSite" id="SBAD_0000265101-mRNA-1">
    <property type="protein sequence ID" value="SBAD_0000265101-mRNA-1"/>
    <property type="gene ID" value="SBAD_0000265101"/>
</dbReference>
<dbReference type="InterPro" id="IPR001452">
    <property type="entry name" value="SH3_domain"/>
</dbReference>
<sequence>MCFPFVSFAIYDFISQTEGDLSFQVNDVIIVKERIDENCTHLNGLLGVFIVGQRQVDSSWWEGRLDDQVGIFPASFVKEITLPASQLLTAADCSTEDAEEHGQMSLGLTGVVKEDLLPRLPEEMELHKGEMVVIDEFVDKLWCRGRCGDRSGTFPVRFVELLPGDDGLKPDFTLFAIEKDVAPYAKAKYDFVGVNANELNFTAGDTIKLIGHVDDEWTLALLDGKIGLVPTNYIDISLDCPIISLDRRKVGVSRHSSDLYDSGYLSNSPQVEDGHAPADQISSACYRVLYDFPAIVSGDLAANKGDVVSVLSFVNPHWVKARSSNSGQQGLIPLAFLTRLEEKVSRQSLLGEEPMNVTCRDQQKGTGMKDSIEKEISHNFSSFEHSVRTSRSTSTPEIYPSNDTVYRSATPAFTASLAGSLSELSADSGDAVSVKTECRSRPPRPSVSPDRNYMLRKNSIQRLSVHDPEYKLQRRQHRSKIVHEILLTERSYQKDLRIVVKVFSSEFTAAMDVDVILGNLTDIIQLSSDLTSRIEPQKDSDDCKVGEVFCSLTERMKLVYSKYCEFQDESFALLEKYEGDAVKRTILDRCLARIRTETTCLDLNSMINRPVTRIVKYPLYIDEILKFTDDEHPDKKNLVAALSRLTFIARSINESKRRTDLVKKYRRENDISLSQRLSRLSLHSVRKKGTRISVRLSSTLGLTHLVSDDVFKCLTSE</sequence>
<evidence type="ECO:0000256" key="2">
    <source>
        <dbReference type="PROSITE-ProRule" id="PRU00192"/>
    </source>
</evidence>
<feature type="domain" description="SH3" evidence="3">
    <location>
        <begin position="281"/>
        <end position="342"/>
    </location>
</feature>
<feature type="domain" description="DH" evidence="4">
    <location>
        <begin position="477"/>
        <end position="655"/>
    </location>
</feature>
<organism evidence="7">
    <name type="scientific">Soboliphyme baturini</name>
    <dbReference type="NCBI Taxonomy" id="241478"/>
    <lineage>
        <taxon>Eukaryota</taxon>
        <taxon>Metazoa</taxon>
        <taxon>Ecdysozoa</taxon>
        <taxon>Nematoda</taxon>
        <taxon>Enoplea</taxon>
        <taxon>Dorylaimia</taxon>
        <taxon>Dioctophymatida</taxon>
        <taxon>Dioctophymatoidea</taxon>
        <taxon>Soboliphymatidae</taxon>
        <taxon>Soboliphyme</taxon>
    </lineage>
</organism>
<dbReference type="InterPro" id="IPR036028">
    <property type="entry name" value="SH3-like_dom_sf"/>
</dbReference>
<protein>
    <submittedName>
        <fullName evidence="7">Dynamin-binding protein</fullName>
    </submittedName>
</protein>
<keyword evidence="1 2" id="KW-0728">SH3 domain</keyword>
<evidence type="ECO:0000259" key="3">
    <source>
        <dbReference type="PROSITE" id="PS50002"/>
    </source>
</evidence>
<dbReference type="Pfam" id="PF00621">
    <property type="entry name" value="RhoGEF"/>
    <property type="match status" value="1"/>
</dbReference>
<dbReference type="Pfam" id="PF00018">
    <property type="entry name" value="SH3_1"/>
    <property type="match status" value="2"/>
</dbReference>
<dbReference type="GO" id="GO:0005085">
    <property type="term" value="F:guanyl-nucleotide exchange factor activity"/>
    <property type="evidence" value="ECO:0007669"/>
    <property type="project" value="InterPro"/>
</dbReference>
<evidence type="ECO:0000259" key="4">
    <source>
        <dbReference type="PROSITE" id="PS50010"/>
    </source>
</evidence>
<dbReference type="PROSITE" id="PS50002">
    <property type="entry name" value="SH3"/>
    <property type="match status" value="4"/>
</dbReference>
<dbReference type="SMART" id="SM00326">
    <property type="entry name" value="SH3"/>
    <property type="match status" value="4"/>
</dbReference>
<reference evidence="7" key="1">
    <citation type="submission" date="2016-06" db="UniProtKB">
        <authorList>
            <consortium name="WormBaseParasite"/>
        </authorList>
    </citation>
    <scope>IDENTIFICATION</scope>
</reference>
<accession>A0A183IFY3</accession>
<dbReference type="PANTHER" id="PTHR22834:SF20">
    <property type="entry name" value="SH3 DOMAIN-CONTAINING PROTEIN"/>
    <property type="match status" value="1"/>
</dbReference>
<dbReference type="Pfam" id="PF07653">
    <property type="entry name" value="SH3_2"/>
    <property type="match status" value="1"/>
</dbReference>
<dbReference type="PROSITE" id="PS50010">
    <property type="entry name" value="DH_2"/>
    <property type="match status" value="1"/>
</dbReference>
<evidence type="ECO:0000256" key="1">
    <source>
        <dbReference type="ARBA" id="ARBA00022443"/>
    </source>
</evidence>
<feature type="domain" description="SH3" evidence="3">
    <location>
        <begin position="2"/>
        <end position="82"/>
    </location>
</feature>
<evidence type="ECO:0000313" key="7">
    <source>
        <dbReference type="WBParaSite" id="SBAD_0000265101-mRNA-1"/>
    </source>
</evidence>
<dbReference type="SMART" id="SM00325">
    <property type="entry name" value="RhoGEF"/>
    <property type="match status" value="1"/>
</dbReference>
<evidence type="ECO:0000313" key="5">
    <source>
        <dbReference type="EMBL" id="VDO97935.1"/>
    </source>
</evidence>
<dbReference type="InterPro" id="IPR000219">
    <property type="entry name" value="DH_dom"/>
</dbReference>
<dbReference type="Gene3D" id="1.20.900.10">
    <property type="entry name" value="Dbl homology (DH) domain"/>
    <property type="match status" value="1"/>
</dbReference>
<dbReference type="InterPro" id="IPR035899">
    <property type="entry name" value="DBL_dom_sf"/>
</dbReference>